<gene>
    <name evidence="2" type="ORF">CLOHYLEM_05742</name>
</gene>
<reference evidence="2" key="1">
    <citation type="submission" date="2009-02" db="EMBL/GenBank/DDBJ databases">
        <authorList>
            <person name="Fulton L."/>
            <person name="Clifton S."/>
            <person name="Fulton B."/>
            <person name="Xu J."/>
            <person name="Minx P."/>
            <person name="Pepin K.H."/>
            <person name="Johnson M."/>
            <person name="Bhonagiri V."/>
            <person name="Nash W.E."/>
            <person name="Mardis E.R."/>
            <person name="Wilson R.K."/>
        </authorList>
    </citation>
    <scope>NUCLEOTIDE SEQUENCE [LARGE SCALE GENOMIC DNA]</scope>
    <source>
        <strain evidence="2">DSM 15053</strain>
    </source>
</reference>
<protein>
    <recommendedName>
        <fullName evidence="4">Leucyl aminopeptidase (Aminopeptidase T)</fullName>
    </recommendedName>
</protein>
<evidence type="ECO:0000313" key="2">
    <source>
        <dbReference type="EMBL" id="EEG73737.1"/>
    </source>
</evidence>
<dbReference type="AlphaFoldDB" id="C0C283"/>
<keyword evidence="1" id="KW-0479">Metal-binding</keyword>
<dbReference type="InterPro" id="IPR058739">
    <property type="entry name" value="NicX"/>
</dbReference>
<organism evidence="2 3">
    <name type="scientific">[Clostridium] hylemonae DSM 15053</name>
    <dbReference type="NCBI Taxonomy" id="553973"/>
    <lineage>
        <taxon>Bacteria</taxon>
        <taxon>Bacillati</taxon>
        <taxon>Bacillota</taxon>
        <taxon>Clostridia</taxon>
        <taxon>Lachnospirales</taxon>
        <taxon>Lachnospiraceae</taxon>
    </lineage>
</organism>
<sequence>MSDFLYEFEIGKAAEVIVKELFKVKPGESFVITADTKSDERVVNATARAVYAAGAKPMVIWTATPPGPGKQVDGFLPSAAIKAALLEADCWIEYNAMYFLYSSTYEEVAHTNKKLRFLCLPGMYVDVFIRLFANTDHGALRDLLHAVRDKIRAAKHVRLTSTAGEDISFDNHPDHPINARDGYADEPGTHMLAGMISWTPDLDTVNGVIAIDGSLVPQFGVLKEPVKIYMKDGVIDHVEGGSSARQWEKYMRDFQHPQMLRPAHVCVGFHPNAKLTGQLGEDERIFGGSQWGFGAIGSFLVPPDGVPAPSHIDATCLSVSIYLDGTAITKDGKIVDEDLKEYAARLGR</sequence>
<accession>C0C283</accession>
<evidence type="ECO:0000313" key="3">
    <source>
        <dbReference type="Proteomes" id="UP000004893"/>
    </source>
</evidence>
<dbReference type="GO" id="GO:0046872">
    <property type="term" value="F:metal ion binding"/>
    <property type="evidence" value="ECO:0007669"/>
    <property type="project" value="UniProtKB-KW"/>
</dbReference>
<dbReference type="Pfam" id="PF26233">
    <property type="entry name" value="NicX"/>
    <property type="match status" value="1"/>
</dbReference>
<evidence type="ECO:0000256" key="1">
    <source>
        <dbReference type="ARBA" id="ARBA00022723"/>
    </source>
</evidence>
<comment type="caution">
    <text evidence="2">The sequence shown here is derived from an EMBL/GenBank/DDBJ whole genome shotgun (WGS) entry which is preliminary data.</text>
</comment>
<dbReference type="RefSeq" id="WP_006443086.1">
    <property type="nucleotide sequence ID" value="NZ_CP036524.1"/>
</dbReference>
<reference evidence="2" key="2">
    <citation type="submission" date="2013-06" db="EMBL/GenBank/DDBJ databases">
        <title>Draft genome sequence of Clostridium hylemonae (DSM 15053).</title>
        <authorList>
            <person name="Sudarsanam P."/>
            <person name="Ley R."/>
            <person name="Guruge J."/>
            <person name="Turnbaugh P.J."/>
            <person name="Mahowald M."/>
            <person name="Liep D."/>
            <person name="Gordon J."/>
        </authorList>
    </citation>
    <scope>NUCLEOTIDE SEQUENCE</scope>
    <source>
        <strain evidence="2">DSM 15053</strain>
    </source>
</reference>
<keyword evidence="3" id="KW-1185">Reference proteome</keyword>
<evidence type="ECO:0008006" key="4">
    <source>
        <dbReference type="Google" id="ProtNLM"/>
    </source>
</evidence>
<dbReference type="EMBL" id="ABYI02000022">
    <property type="protein sequence ID" value="EEG73737.1"/>
    <property type="molecule type" value="Genomic_DNA"/>
</dbReference>
<dbReference type="eggNOG" id="COG2309">
    <property type="taxonomic scope" value="Bacteria"/>
</dbReference>
<dbReference type="InterPro" id="IPR052170">
    <property type="entry name" value="M29_Exopeptidase"/>
</dbReference>
<dbReference type="SUPFAM" id="SSF144052">
    <property type="entry name" value="Thermophilic metalloprotease-like"/>
    <property type="match status" value="1"/>
</dbReference>
<dbReference type="PANTHER" id="PTHR34448:SF1">
    <property type="entry name" value="BLL6088 PROTEIN"/>
    <property type="match status" value="1"/>
</dbReference>
<dbReference type="OrthoDB" id="9803993at2"/>
<name>C0C283_9FIRM</name>
<proteinExistence type="predicted"/>
<dbReference type="STRING" id="553973.CLOHYLEM_05742"/>
<dbReference type="Proteomes" id="UP000004893">
    <property type="component" value="Unassembled WGS sequence"/>
</dbReference>
<dbReference type="PANTHER" id="PTHR34448">
    <property type="entry name" value="AMINOPEPTIDASE"/>
    <property type="match status" value="1"/>
</dbReference>
<dbReference type="HOGENOM" id="CLU_062630_0_0_9"/>